<proteinExistence type="predicted"/>
<accession>A0A5B7CS47</accession>
<sequence length="96" mass="10279">MDNPQLHAVLFVFGDRITSAPPQGGGQSPLRDCGHIQAVISCPQLWCSVMEGKQHSTRAQCTVQPAGDGFASPVITVIKLLPEEDDHTLSSITILI</sequence>
<keyword evidence="2" id="KW-1185">Reference proteome</keyword>
<gene>
    <name evidence="1" type="ORF">E2C01_005047</name>
</gene>
<comment type="caution">
    <text evidence="1">The sequence shown here is derived from an EMBL/GenBank/DDBJ whole genome shotgun (WGS) entry which is preliminary data.</text>
</comment>
<reference evidence="1 2" key="1">
    <citation type="submission" date="2019-05" db="EMBL/GenBank/DDBJ databases">
        <title>Another draft genome of Portunus trituberculatus and its Hox gene families provides insights of decapod evolution.</title>
        <authorList>
            <person name="Jeong J.-H."/>
            <person name="Song I."/>
            <person name="Kim S."/>
            <person name="Choi T."/>
            <person name="Kim D."/>
            <person name="Ryu S."/>
            <person name="Kim W."/>
        </authorList>
    </citation>
    <scope>NUCLEOTIDE SEQUENCE [LARGE SCALE GENOMIC DNA]</scope>
    <source>
        <tissue evidence="1">Muscle</tissue>
    </source>
</reference>
<dbReference type="EMBL" id="VSRR010000212">
    <property type="protein sequence ID" value="MPC12359.1"/>
    <property type="molecule type" value="Genomic_DNA"/>
</dbReference>
<name>A0A5B7CS47_PORTR</name>
<organism evidence="1 2">
    <name type="scientific">Portunus trituberculatus</name>
    <name type="common">Swimming crab</name>
    <name type="synonym">Neptunus trituberculatus</name>
    <dbReference type="NCBI Taxonomy" id="210409"/>
    <lineage>
        <taxon>Eukaryota</taxon>
        <taxon>Metazoa</taxon>
        <taxon>Ecdysozoa</taxon>
        <taxon>Arthropoda</taxon>
        <taxon>Crustacea</taxon>
        <taxon>Multicrustacea</taxon>
        <taxon>Malacostraca</taxon>
        <taxon>Eumalacostraca</taxon>
        <taxon>Eucarida</taxon>
        <taxon>Decapoda</taxon>
        <taxon>Pleocyemata</taxon>
        <taxon>Brachyura</taxon>
        <taxon>Eubrachyura</taxon>
        <taxon>Portunoidea</taxon>
        <taxon>Portunidae</taxon>
        <taxon>Portuninae</taxon>
        <taxon>Portunus</taxon>
    </lineage>
</organism>
<protein>
    <submittedName>
        <fullName evidence="1">Uncharacterized protein</fullName>
    </submittedName>
</protein>
<evidence type="ECO:0000313" key="1">
    <source>
        <dbReference type="EMBL" id="MPC12359.1"/>
    </source>
</evidence>
<evidence type="ECO:0000313" key="2">
    <source>
        <dbReference type="Proteomes" id="UP000324222"/>
    </source>
</evidence>
<dbReference type="Proteomes" id="UP000324222">
    <property type="component" value="Unassembled WGS sequence"/>
</dbReference>
<dbReference type="AlphaFoldDB" id="A0A5B7CS47"/>